<gene>
    <name evidence="15" type="ORF">R1flu_001597</name>
</gene>
<dbReference type="Proteomes" id="UP001605036">
    <property type="component" value="Unassembled WGS sequence"/>
</dbReference>
<dbReference type="InterPro" id="IPR010259">
    <property type="entry name" value="S8pro/Inhibitor_I9"/>
</dbReference>
<reference evidence="15 16" key="1">
    <citation type="submission" date="2024-09" db="EMBL/GenBank/DDBJ databases">
        <title>Chromosome-scale assembly of Riccia fluitans.</title>
        <authorList>
            <person name="Paukszto L."/>
            <person name="Sawicki J."/>
            <person name="Karawczyk K."/>
            <person name="Piernik-Szablinska J."/>
            <person name="Szczecinska M."/>
            <person name="Mazdziarz M."/>
        </authorList>
    </citation>
    <scope>NUCLEOTIDE SEQUENCE [LARGE SCALE GENOMIC DNA]</scope>
    <source>
        <strain evidence="15">Rf_01</strain>
        <tissue evidence="15">Aerial parts of the thallus</tissue>
    </source>
</reference>
<keyword evidence="4 11" id="KW-0732">Signal</keyword>
<dbReference type="Gene3D" id="3.40.50.200">
    <property type="entry name" value="Peptidase S8/S53 domain"/>
    <property type="match status" value="1"/>
</dbReference>
<sequence>MNPVGAAAWIPAMRLSTLLAWFLLVVAGVVKPAVGEVYLVRMVGAPVSAYTGSVPGFDATAAEDGKRLDINSAAVQAYSKFLVSKHDELLGTTLESGTYTKLYSFHYLINGFAVQMSPEQAKVLAGAQGVTQVEQDQKVQKLTTHTPDFLGLTDKVWPVLGSVNNAGEDIVIGIVDTGIDPTHPSFASNTDRPYGYLPKFKGTCEEAPEFPKGSCNGKIVGARHFAAAAIAGGDFNSSRDYASPFDADGHGSHTAATAAGNHGVPVTVKGYMYGYASGMAPRARIAVYKALYPFGGYIADVVAAVDQAVQDGVDILSLSLGPTSAPTGVSTFLNVFDVELLFAVKAGVFVAQAAGNSGPAQTSILSFSPWITSVAASITDRSYSNSLKLGNNYTIKGVGLSPPTPDSYPVRMISADDAYNGNSSFVNIDECQQPGAFRRDLVQGSVLLCKYSFSFEFGSASVKQVAETAKDLGASGFVLVADPALGTASKADPSPLILPGIVVTDLNSSLEVLKYYNDSTVKDANGSVTSFGANAFIEDGRDASYGSVAPVVATFSSRGPDILNSQSQLADVMKPDVMAPGYLIWSAWSPNGVDESNFYGERFAMLSGTSMATPHIAGIAALLKQFHADWSPAAITSAMMTTASVYDSEGKPVLAQNPTNNFSSSIGPGTPFDFGAGAVNPARALDPGLVFETGFENYVNFLCVVPGVDSASVRDSTGAACGTTPLSWASDLNKPYITVANLIGSRTVTRTVTNVASETETYKVAVEREPLGVSVTVNPASFTAKPGDTIPLFITLKATTSTTNVFSFGAITLAGSLGTHFIHIPLAVSPNSAVS</sequence>
<dbReference type="InterPro" id="IPR034197">
    <property type="entry name" value="Peptidases_S8_3"/>
</dbReference>
<keyword evidence="16" id="KW-1185">Reference proteome</keyword>
<evidence type="ECO:0008006" key="17">
    <source>
        <dbReference type="Google" id="ProtNLM"/>
    </source>
</evidence>
<evidence type="ECO:0000259" key="13">
    <source>
        <dbReference type="Pfam" id="PF05922"/>
    </source>
</evidence>
<dbReference type="Pfam" id="PF05922">
    <property type="entry name" value="Inhibitor_I9"/>
    <property type="match status" value="1"/>
</dbReference>
<evidence type="ECO:0000256" key="2">
    <source>
        <dbReference type="ARBA" id="ARBA00011073"/>
    </source>
</evidence>
<evidence type="ECO:0000256" key="4">
    <source>
        <dbReference type="ARBA" id="ARBA00022729"/>
    </source>
</evidence>
<evidence type="ECO:0000256" key="11">
    <source>
        <dbReference type="SAM" id="SignalP"/>
    </source>
</evidence>
<evidence type="ECO:0000313" key="16">
    <source>
        <dbReference type="Proteomes" id="UP001605036"/>
    </source>
</evidence>
<accession>A0ABD1Y714</accession>
<dbReference type="GO" id="GO:0004252">
    <property type="term" value="F:serine-type endopeptidase activity"/>
    <property type="evidence" value="ECO:0007669"/>
    <property type="project" value="UniProtKB-UniRule"/>
</dbReference>
<dbReference type="CDD" id="cd02120">
    <property type="entry name" value="PA_subtilisin_like"/>
    <property type="match status" value="1"/>
</dbReference>
<dbReference type="InterPro" id="IPR000209">
    <property type="entry name" value="Peptidase_S8/S53_dom"/>
</dbReference>
<evidence type="ECO:0000313" key="15">
    <source>
        <dbReference type="EMBL" id="KAL2621392.1"/>
    </source>
</evidence>
<dbReference type="GO" id="GO:0006508">
    <property type="term" value="P:proteolysis"/>
    <property type="evidence" value="ECO:0007669"/>
    <property type="project" value="UniProtKB-KW"/>
</dbReference>
<feature type="domain" description="Subtilisin-like protease fibronectin type-III" evidence="14">
    <location>
        <begin position="731"/>
        <end position="828"/>
    </location>
</feature>
<dbReference type="Pfam" id="PF17766">
    <property type="entry name" value="fn3_6"/>
    <property type="match status" value="1"/>
</dbReference>
<comment type="caution">
    <text evidence="15">The sequence shown here is derived from an EMBL/GenBank/DDBJ whole genome shotgun (WGS) entry which is preliminary data.</text>
</comment>
<feature type="active site" description="Charge relay system" evidence="8 9">
    <location>
        <position position="250"/>
    </location>
</feature>
<feature type="signal peptide" evidence="11">
    <location>
        <begin position="1"/>
        <end position="27"/>
    </location>
</feature>
<dbReference type="InterPro" id="IPR037045">
    <property type="entry name" value="S8pro/Inhibitor_I9_sf"/>
</dbReference>
<evidence type="ECO:0000259" key="12">
    <source>
        <dbReference type="Pfam" id="PF00082"/>
    </source>
</evidence>
<dbReference type="GO" id="GO:0005576">
    <property type="term" value="C:extracellular region"/>
    <property type="evidence" value="ECO:0007669"/>
    <property type="project" value="UniProtKB-SubCell"/>
</dbReference>
<dbReference type="InterPro" id="IPR045051">
    <property type="entry name" value="SBT"/>
</dbReference>
<feature type="active site" description="Charge relay system" evidence="8 9">
    <location>
        <position position="176"/>
    </location>
</feature>
<evidence type="ECO:0000256" key="1">
    <source>
        <dbReference type="ARBA" id="ARBA00004613"/>
    </source>
</evidence>
<feature type="chain" id="PRO_5044769444" description="Subtilisin-like protease SBT2.5" evidence="11">
    <location>
        <begin position="28"/>
        <end position="835"/>
    </location>
</feature>
<feature type="domain" description="Peptidase S8/S53" evidence="12">
    <location>
        <begin position="167"/>
        <end position="659"/>
    </location>
</feature>
<evidence type="ECO:0000259" key="14">
    <source>
        <dbReference type="Pfam" id="PF17766"/>
    </source>
</evidence>
<comment type="similarity">
    <text evidence="2 9 10">Belongs to the peptidase S8 family.</text>
</comment>
<dbReference type="AlphaFoldDB" id="A0ABD1Y714"/>
<feature type="active site" description="Charge relay system" evidence="8 9">
    <location>
        <position position="610"/>
    </location>
</feature>
<protein>
    <recommendedName>
        <fullName evidence="17">Subtilisin-like protease SBT2.5</fullName>
    </recommendedName>
</protein>
<dbReference type="PRINTS" id="PR00723">
    <property type="entry name" value="SUBTILISIN"/>
</dbReference>
<keyword evidence="6 9" id="KW-0720">Serine protease</keyword>
<feature type="domain" description="Inhibitor I9" evidence="13">
    <location>
        <begin position="81"/>
        <end position="140"/>
    </location>
</feature>
<dbReference type="InterPro" id="IPR023827">
    <property type="entry name" value="Peptidase_S8_Asp-AS"/>
</dbReference>
<dbReference type="Gene3D" id="3.50.30.30">
    <property type="match status" value="1"/>
</dbReference>
<keyword evidence="7" id="KW-0325">Glycoprotein</keyword>
<dbReference type="SUPFAM" id="SSF52743">
    <property type="entry name" value="Subtilisin-like"/>
    <property type="match status" value="1"/>
</dbReference>
<evidence type="ECO:0000256" key="3">
    <source>
        <dbReference type="ARBA" id="ARBA00022670"/>
    </source>
</evidence>
<dbReference type="InterPro" id="IPR023828">
    <property type="entry name" value="Peptidase_S8_Ser-AS"/>
</dbReference>
<dbReference type="Pfam" id="PF00082">
    <property type="entry name" value="Peptidase_S8"/>
    <property type="match status" value="1"/>
</dbReference>
<evidence type="ECO:0000256" key="9">
    <source>
        <dbReference type="PROSITE-ProRule" id="PRU01240"/>
    </source>
</evidence>
<evidence type="ECO:0000256" key="8">
    <source>
        <dbReference type="PIRSR" id="PIRSR615500-1"/>
    </source>
</evidence>
<name>A0ABD1Y714_9MARC</name>
<proteinExistence type="inferred from homology"/>
<dbReference type="EMBL" id="JBHFFA010000006">
    <property type="protein sequence ID" value="KAL2621392.1"/>
    <property type="molecule type" value="Genomic_DNA"/>
</dbReference>
<keyword evidence="3 9" id="KW-0645">Protease</keyword>
<dbReference type="Gene3D" id="3.30.70.80">
    <property type="entry name" value="Peptidase S8 propeptide/proteinase inhibitor I9"/>
    <property type="match status" value="1"/>
</dbReference>
<organism evidence="15 16">
    <name type="scientific">Riccia fluitans</name>
    <dbReference type="NCBI Taxonomy" id="41844"/>
    <lineage>
        <taxon>Eukaryota</taxon>
        <taxon>Viridiplantae</taxon>
        <taxon>Streptophyta</taxon>
        <taxon>Embryophyta</taxon>
        <taxon>Marchantiophyta</taxon>
        <taxon>Marchantiopsida</taxon>
        <taxon>Marchantiidae</taxon>
        <taxon>Marchantiales</taxon>
        <taxon>Ricciaceae</taxon>
        <taxon>Riccia</taxon>
    </lineage>
</organism>
<dbReference type="Gene3D" id="2.60.40.2310">
    <property type="match status" value="1"/>
</dbReference>
<dbReference type="PANTHER" id="PTHR10795">
    <property type="entry name" value="PROPROTEIN CONVERTASE SUBTILISIN/KEXIN"/>
    <property type="match status" value="1"/>
</dbReference>
<evidence type="ECO:0000256" key="10">
    <source>
        <dbReference type="RuleBase" id="RU003355"/>
    </source>
</evidence>
<evidence type="ECO:0000256" key="7">
    <source>
        <dbReference type="ARBA" id="ARBA00023180"/>
    </source>
</evidence>
<keyword evidence="5 9" id="KW-0378">Hydrolase</keyword>
<dbReference type="PROSITE" id="PS00138">
    <property type="entry name" value="SUBTILASE_SER"/>
    <property type="match status" value="1"/>
</dbReference>
<evidence type="ECO:0000256" key="6">
    <source>
        <dbReference type="ARBA" id="ARBA00022825"/>
    </source>
</evidence>
<evidence type="ECO:0000256" key="5">
    <source>
        <dbReference type="ARBA" id="ARBA00022801"/>
    </source>
</evidence>
<comment type="subcellular location">
    <subcellularLocation>
        <location evidence="1">Secreted</location>
    </subcellularLocation>
</comment>
<dbReference type="PROSITE" id="PS00136">
    <property type="entry name" value="SUBTILASE_ASP"/>
    <property type="match status" value="1"/>
</dbReference>
<dbReference type="InterPro" id="IPR041469">
    <property type="entry name" value="Subtilisin-like_FN3"/>
</dbReference>
<dbReference type="FunFam" id="3.40.50.200:FF:000006">
    <property type="entry name" value="Subtilisin-like protease SBT1.5"/>
    <property type="match status" value="1"/>
</dbReference>
<dbReference type="CDD" id="cd04852">
    <property type="entry name" value="Peptidases_S8_3"/>
    <property type="match status" value="1"/>
</dbReference>
<dbReference type="PROSITE" id="PS51892">
    <property type="entry name" value="SUBTILASE"/>
    <property type="match status" value="1"/>
</dbReference>
<dbReference type="InterPro" id="IPR015500">
    <property type="entry name" value="Peptidase_S8_subtilisin-rel"/>
</dbReference>
<dbReference type="InterPro" id="IPR036852">
    <property type="entry name" value="Peptidase_S8/S53_dom_sf"/>
</dbReference>